<evidence type="ECO:0000313" key="2">
    <source>
        <dbReference type="EMBL" id="RDJ28256.1"/>
    </source>
</evidence>
<comment type="caution">
    <text evidence="2">The sequence shown here is derived from an EMBL/GenBank/DDBJ whole genome shotgun (WGS) entry which is preliminary data.</text>
</comment>
<dbReference type="RefSeq" id="WP_114828381.1">
    <property type="nucleotide sequence ID" value="NZ_QQTO01000037.1"/>
</dbReference>
<evidence type="ECO:0000313" key="3">
    <source>
        <dbReference type="Proteomes" id="UP000255207"/>
    </source>
</evidence>
<dbReference type="Gene3D" id="3.40.50.1820">
    <property type="entry name" value="alpha/beta hydrolase"/>
    <property type="match status" value="1"/>
</dbReference>
<dbReference type="AlphaFoldDB" id="A0A370LBH4"/>
<organism evidence="2 3">
    <name type="scientific">Bosea caraganae</name>
    <dbReference type="NCBI Taxonomy" id="2763117"/>
    <lineage>
        <taxon>Bacteria</taxon>
        <taxon>Pseudomonadati</taxon>
        <taxon>Pseudomonadota</taxon>
        <taxon>Alphaproteobacteria</taxon>
        <taxon>Hyphomicrobiales</taxon>
        <taxon>Boseaceae</taxon>
        <taxon>Bosea</taxon>
    </lineage>
</organism>
<dbReference type="InterPro" id="IPR029058">
    <property type="entry name" value="AB_hydrolase_fold"/>
</dbReference>
<dbReference type="SUPFAM" id="SSF53474">
    <property type="entry name" value="alpha/beta-Hydrolases"/>
    <property type="match status" value="1"/>
</dbReference>
<protein>
    <submittedName>
        <fullName evidence="2">Dienelactone hydrolase family protein</fullName>
    </submittedName>
</protein>
<dbReference type="Pfam" id="PF01738">
    <property type="entry name" value="DLH"/>
    <property type="match status" value="1"/>
</dbReference>
<dbReference type="PANTHER" id="PTHR46623">
    <property type="entry name" value="CARBOXYMETHYLENEBUTENOLIDASE-RELATED"/>
    <property type="match status" value="1"/>
</dbReference>
<name>A0A370LBH4_9HYPH</name>
<dbReference type="EMBL" id="QQTP01000002">
    <property type="protein sequence ID" value="RDJ28256.1"/>
    <property type="molecule type" value="Genomic_DNA"/>
</dbReference>
<gene>
    <name evidence="2" type="ORF">DWE98_06650</name>
</gene>
<dbReference type="InterPro" id="IPR051049">
    <property type="entry name" value="Dienelactone_hydrolase-like"/>
</dbReference>
<sequence length="243" mass="26782">MYEKDVQVITKYGLQHAFVACPDEAGSYPAVILYMDAPGYREELCNMARRIAKAGYYCMLPDLYYRLGKLRFDVARRDPAMSVVIRGAMTSLTNTMVAEDTRGMIAFLDAQSQVKAGPLGCVGHCMSGSFVATIAAQFPRMKAAASLYGIDIVTEKDDSPHLLADKVEGELYFAFAEVDPAVPANVVPDLHAALGKAGTKYKIETYEGSHHGFCFAARPDYDPIASERAWTALFDLWDRNLKP</sequence>
<keyword evidence="3" id="KW-1185">Reference proteome</keyword>
<feature type="domain" description="Dienelactone hydrolase" evidence="1">
    <location>
        <begin position="17"/>
        <end position="237"/>
    </location>
</feature>
<evidence type="ECO:0000259" key="1">
    <source>
        <dbReference type="Pfam" id="PF01738"/>
    </source>
</evidence>
<dbReference type="OrthoDB" id="9787933at2"/>
<keyword evidence="2" id="KW-0378">Hydrolase</keyword>
<dbReference type="GO" id="GO:0016787">
    <property type="term" value="F:hydrolase activity"/>
    <property type="evidence" value="ECO:0007669"/>
    <property type="project" value="UniProtKB-KW"/>
</dbReference>
<dbReference type="Proteomes" id="UP000255207">
    <property type="component" value="Unassembled WGS sequence"/>
</dbReference>
<proteinExistence type="predicted"/>
<reference evidence="3" key="1">
    <citation type="submission" date="2018-07" db="EMBL/GenBank/DDBJ databases">
        <authorList>
            <person name="Safronova V.I."/>
            <person name="Chirak E.R."/>
            <person name="Sazanova A.L."/>
        </authorList>
    </citation>
    <scope>NUCLEOTIDE SEQUENCE [LARGE SCALE GENOMIC DNA]</scope>
    <source>
        <strain evidence="3">RCAM04685</strain>
    </source>
</reference>
<accession>A0A370LBH4</accession>
<dbReference type="PANTHER" id="PTHR46623:SF10">
    <property type="entry name" value="CARBOXYMETHYLENEBUTENOLIDASE HOMOLOG"/>
    <property type="match status" value="1"/>
</dbReference>
<dbReference type="InterPro" id="IPR002925">
    <property type="entry name" value="Dienelactn_hydro"/>
</dbReference>